<reference evidence="2 3" key="1">
    <citation type="journal article" date="2024" name="J Genomics">
        <title>Draft genome sequencing and assembly of Favolaschia claudopus CIRM-BRFM 2984 isolated from oak limbs.</title>
        <authorList>
            <person name="Navarro D."/>
            <person name="Drula E."/>
            <person name="Chaduli D."/>
            <person name="Cazenave R."/>
            <person name="Ahrendt S."/>
            <person name="Wang J."/>
            <person name="Lipzen A."/>
            <person name="Daum C."/>
            <person name="Barry K."/>
            <person name="Grigoriev I.V."/>
            <person name="Favel A."/>
            <person name="Rosso M.N."/>
            <person name="Martin F."/>
        </authorList>
    </citation>
    <scope>NUCLEOTIDE SEQUENCE [LARGE SCALE GENOMIC DNA]</scope>
    <source>
        <strain evidence="2 3">CIRM-BRFM 2984</strain>
    </source>
</reference>
<dbReference type="EMBL" id="JAWWNJ010000021">
    <property type="protein sequence ID" value="KAK7034136.1"/>
    <property type="molecule type" value="Genomic_DNA"/>
</dbReference>
<protein>
    <submittedName>
        <fullName evidence="2">Uncharacterized protein</fullName>
    </submittedName>
</protein>
<feature type="region of interest" description="Disordered" evidence="1">
    <location>
        <begin position="75"/>
        <end position="110"/>
    </location>
</feature>
<gene>
    <name evidence="2" type="ORF">R3P38DRAFT_3184873</name>
</gene>
<evidence type="ECO:0000313" key="3">
    <source>
        <dbReference type="Proteomes" id="UP001362999"/>
    </source>
</evidence>
<evidence type="ECO:0000313" key="2">
    <source>
        <dbReference type="EMBL" id="KAK7034136.1"/>
    </source>
</evidence>
<sequence length="146" mass="15594">MTNWGYQPVAELLLAGGPISITPAVDSNSAGRTGDGAVRCKQGDAAGDRISLPEILRTANGLQALAKFSEKTGAFTKTGKPRDTVEPVEMRDDKDYQFGEEAGSEGEEGKRNLRGVWIVTMKTDGVRAMPTPRVAAETARNPTRTS</sequence>
<organism evidence="2 3">
    <name type="scientific">Favolaschia claudopus</name>
    <dbReference type="NCBI Taxonomy" id="2862362"/>
    <lineage>
        <taxon>Eukaryota</taxon>
        <taxon>Fungi</taxon>
        <taxon>Dikarya</taxon>
        <taxon>Basidiomycota</taxon>
        <taxon>Agaricomycotina</taxon>
        <taxon>Agaricomycetes</taxon>
        <taxon>Agaricomycetidae</taxon>
        <taxon>Agaricales</taxon>
        <taxon>Marasmiineae</taxon>
        <taxon>Mycenaceae</taxon>
        <taxon>Favolaschia</taxon>
    </lineage>
</organism>
<evidence type="ECO:0000256" key="1">
    <source>
        <dbReference type="SAM" id="MobiDB-lite"/>
    </source>
</evidence>
<dbReference type="AlphaFoldDB" id="A0AAW0C4F7"/>
<comment type="caution">
    <text evidence="2">The sequence shown here is derived from an EMBL/GenBank/DDBJ whole genome shotgun (WGS) entry which is preliminary data.</text>
</comment>
<name>A0AAW0C4F7_9AGAR</name>
<keyword evidence="3" id="KW-1185">Reference proteome</keyword>
<feature type="compositionally biased region" description="Basic and acidic residues" evidence="1">
    <location>
        <begin position="80"/>
        <end position="97"/>
    </location>
</feature>
<accession>A0AAW0C4F7</accession>
<dbReference type="Proteomes" id="UP001362999">
    <property type="component" value="Unassembled WGS sequence"/>
</dbReference>
<proteinExistence type="predicted"/>